<keyword evidence="4" id="KW-1185">Reference proteome</keyword>
<gene>
    <name evidence="3" type="ORF">NPX13_g458</name>
</gene>
<name>A0A9W8NN74_9PEZI</name>
<feature type="chain" id="PRO_5040801591" evidence="2">
    <location>
        <begin position="21"/>
        <end position="247"/>
    </location>
</feature>
<accession>A0A9W8NN74</accession>
<organism evidence="3 4">
    <name type="scientific">Xylaria arbuscula</name>
    <dbReference type="NCBI Taxonomy" id="114810"/>
    <lineage>
        <taxon>Eukaryota</taxon>
        <taxon>Fungi</taxon>
        <taxon>Dikarya</taxon>
        <taxon>Ascomycota</taxon>
        <taxon>Pezizomycotina</taxon>
        <taxon>Sordariomycetes</taxon>
        <taxon>Xylariomycetidae</taxon>
        <taxon>Xylariales</taxon>
        <taxon>Xylariaceae</taxon>
        <taxon>Xylaria</taxon>
    </lineage>
</organism>
<evidence type="ECO:0000313" key="3">
    <source>
        <dbReference type="EMBL" id="KAJ3580095.1"/>
    </source>
</evidence>
<evidence type="ECO:0000256" key="1">
    <source>
        <dbReference type="SAM" id="MobiDB-lite"/>
    </source>
</evidence>
<comment type="caution">
    <text evidence="3">The sequence shown here is derived from an EMBL/GenBank/DDBJ whole genome shotgun (WGS) entry which is preliminary data.</text>
</comment>
<proteinExistence type="predicted"/>
<evidence type="ECO:0000313" key="4">
    <source>
        <dbReference type="Proteomes" id="UP001148614"/>
    </source>
</evidence>
<dbReference type="Proteomes" id="UP001148614">
    <property type="component" value="Unassembled WGS sequence"/>
</dbReference>
<evidence type="ECO:0000256" key="2">
    <source>
        <dbReference type="SAM" id="SignalP"/>
    </source>
</evidence>
<feature type="region of interest" description="Disordered" evidence="1">
    <location>
        <begin position="143"/>
        <end position="190"/>
    </location>
</feature>
<dbReference type="EMBL" id="JANPWZ010000030">
    <property type="protein sequence ID" value="KAJ3580095.1"/>
    <property type="molecule type" value="Genomic_DNA"/>
</dbReference>
<feature type="signal peptide" evidence="2">
    <location>
        <begin position="1"/>
        <end position="20"/>
    </location>
</feature>
<protein>
    <submittedName>
        <fullName evidence="3">Uncharacterized protein</fullName>
    </submittedName>
</protein>
<feature type="compositionally biased region" description="Low complexity" evidence="1">
    <location>
        <begin position="143"/>
        <end position="153"/>
    </location>
</feature>
<keyword evidence="2" id="KW-0732">Signal</keyword>
<sequence>MHPKFPGLTAFALLAASASAQSISIAFYHSNTTCLSNGQADVSHTFSPGAGCQSVKLFPDGQYKAAGAFSAKVTSTNPGVVVRLFDDMACTDKTPDEAKGGRKLRPVYETVYRSIGGDPPPLSGLGLRRTAITNPVFFGHIHSSSTSTATKHSQLPGREATSADTTISDHPPNSFYEPPTCLTNPSGTAAPVTTARAPVNAVSAPTRPVSSASTASTCAVSASVRSLLRSASSSTGKWLQTLDTIPP</sequence>
<dbReference type="AlphaFoldDB" id="A0A9W8NN74"/>
<reference evidence="3" key="1">
    <citation type="submission" date="2022-07" db="EMBL/GenBank/DDBJ databases">
        <title>Genome Sequence of Xylaria arbuscula.</title>
        <authorList>
            <person name="Buettner E."/>
        </authorList>
    </citation>
    <scope>NUCLEOTIDE SEQUENCE</scope>
    <source>
        <strain evidence="3">VT107</strain>
    </source>
</reference>